<evidence type="ECO:0000256" key="1">
    <source>
        <dbReference type="SAM" id="Phobius"/>
    </source>
</evidence>
<dbReference type="Proteomes" id="UP000294194">
    <property type="component" value="Unassembled WGS sequence"/>
</dbReference>
<protein>
    <submittedName>
        <fullName evidence="2">Uncharacterized protein</fullName>
    </submittedName>
</protein>
<gene>
    <name evidence="2" type="ORF">EYE40_03130</name>
</gene>
<feature type="transmembrane region" description="Helical" evidence="1">
    <location>
        <begin position="64"/>
        <end position="84"/>
    </location>
</feature>
<proteinExistence type="predicted"/>
<organism evidence="2 3">
    <name type="scientific">Glaciihabitans arcticus</name>
    <dbReference type="NCBI Taxonomy" id="2668039"/>
    <lineage>
        <taxon>Bacteria</taxon>
        <taxon>Bacillati</taxon>
        <taxon>Actinomycetota</taxon>
        <taxon>Actinomycetes</taxon>
        <taxon>Micrococcales</taxon>
        <taxon>Microbacteriaceae</taxon>
        <taxon>Glaciihabitans</taxon>
    </lineage>
</organism>
<keyword evidence="1" id="KW-0472">Membrane</keyword>
<keyword evidence="1" id="KW-1133">Transmembrane helix</keyword>
<keyword evidence="3" id="KW-1185">Reference proteome</keyword>
<name>A0A4Q9GP04_9MICO</name>
<sequence>MFGKKVVTPTDRRYESARLYIDEVSKHLALISARRESMNNRAGLLVASASVSAGFATVDSPSGWEVTALVLTTIAAILGIVALWPTKTDVVSIELVRDTVLPNANAASLTELGDTWFVMVPDAARRLKIRAYVVASGFVLLGLSLVSGVSNALQVQITIGGCNG</sequence>
<evidence type="ECO:0000313" key="2">
    <source>
        <dbReference type="EMBL" id="TBN56471.1"/>
    </source>
</evidence>
<keyword evidence="1" id="KW-0812">Transmembrane</keyword>
<dbReference type="RefSeq" id="WP_130980581.1">
    <property type="nucleotide sequence ID" value="NZ_SISG01000001.1"/>
</dbReference>
<dbReference type="AlphaFoldDB" id="A0A4Q9GP04"/>
<feature type="transmembrane region" description="Helical" evidence="1">
    <location>
        <begin position="129"/>
        <end position="149"/>
    </location>
</feature>
<dbReference type="EMBL" id="SISG01000001">
    <property type="protein sequence ID" value="TBN56471.1"/>
    <property type="molecule type" value="Genomic_DNA"/>
</dbReference>
<evidence type="ECO:0000313" key="3">
    <source>
        <dbReference type="Proteomes" id="UP000294194"/>
    </source>
</evidence>
<comment type="caution">
    <text evidence="2">The sequence shown here is derived from an EMBL/GenBank/DDBJ whole genome shotgun (WGS) entry which is preliminary data.</text>
</comment>
<reference evidence="3" key="1">
    <citation type="submission" date="2019-02" db="EMBL/GenBank/DDBJ databases">
        <title>Glaciihabitans arcticus sp. nov., a psychrotolerant bacterium isolated from polar soil.</title>
        <authorList>
            <person name="Dahal R.H."/>
        </authorList>
    </citation>
    <scope>NUCLEOTIDE SEQUENCE [LARGE SCALE GENOMIC DNA]</scope>
    <source>
        <strain evidence="3">RP-3-7</strain>
    </source>
</reference>
<accession>A0A4Q9GP04</accession>